<comment type="caution">
    <text evidence="2">The sequence shown here is derived from an EMBL/GenBank/DDBJ whole genome shotgun (WGS) entry which is preliminary data.</text>
</comment>
<evidence type="ECO:0000313" key="3">
    <source>
        <dbReference type="Proteomes" id="UP001595692"/>
    </source>
</evidence>
<accession>A0ABV8CLC6</accession>
<keyword evidence="2" id="KW-0378">Hydrolase</keyword>
<keyword evidence="2" id="KW-0326">Glycosidase</keyword>
<dbReference type="InterPro" id="IPR036895">
    <property type="entry name" value="Uracil-DNA_glycosylase-like_sf"/>
</dbReference>
<dbReference type="CDD" id="cd10032">
    <property type="entry name" value="UDG-F6_HDG"/>
    <property type="match status" value="1"/>
</dbReference>
<dbReference type="RefSeq" id="WP_377151131.1">
    <property type="nucleotide sequence ID" value="NZ_JBHSAF010000003.1"/>
</dbReference>
<feature type="domain" description="Uracil-DNA glycosylase-like" evidence="1">
    <location>
        <begin position="7"/>
        <end position="167"/>
    </location>
</feature>
<dbReference type="EMBL" id="JBHSAF010000003">
    <property type="protein sequence ID" value="MFC3912918.1"/>
    <property type="molecule type" value="Genomic_DNA"/>
</dbReference>
<dbReference type="SMART" id="SM00987">
    <property type="entry name" value="UreE_C"/>
    <property type="match status" value="1"/>
</dbReference>
<protein>
    <submittedName>
        <fullName evidence="2">DNA-deoxyinosine glycosylase</fullName>
        <ecNumber evidence="2">3.2.2.15</ecNumber>
    </submittedName>
</protein>
<dbReference type="Gene3D" id="3.40.470.10">
    <property type="entry name" value="Uracil-DNA glycosylase-like domain"/>
    <property type="match status" value="1"/>
</dbReference>
<proteinExistence type="predicted"/>
<dbReference type="InterPro" id="IPR005122">
    <property type="entry name" value="Uracil-DNA_glycosylase-like"/>
</dbReference>
<organism evidence="2 3">
    <name type="scientific">Pseudaeromonas sharmana</name>
    <dbReference type="NCBI Taxonomy" id="328412"/>
    <lineage>
        <taxon>Bacteria</taxon>
        <taxon>Pseudomonadati</taxon>
        <taxon>Pseudomonadota</taxon>
        <taxon>Gammaproteobacteria</taxon>
        <taxon>Aeromonadales</taxon>
        <taxon>Aeromonadaceae</taxon>
        <taxon>Pseudaeromonas</taxon>
    </lineage>
</organism>
<dbReference type="Proteomes" id="UP001595692">
    <property type="component" value="Unassembled WGS sequence"/>
</dbReference>
<reference evidence="3" key="1">
    <citation type="journal article" date="2019" name="Int. J. Syst. Evol. Microbiol.">
        <title>The Global Catalogue of Microorganisms (GCM) 10K type strain sequencing project: providing services to taxonomists for standard genome sequencing and annotation.</title>
        <authorList>
            <consortium name="The Broad Institute Genomics Platform"/>
            <consortium name="The Broad Institute Genome Sequencing Center for Infectious Disease"/>
            <person name="Wu L."/>
            <person name="Ma J."/>
        </authorList>
    </citation>
    <scope>NUCLEOTIDE SEQUENCE [LARGE SCALE GENOMIC DNA]</scope>
    <source>
        <strain evidence="3">CCUG 54939</strain>
    </source>
</reference>
<dbReference type="NCBIfam" id="TIGR04274">
    <property type="entry name" value="hypoxanDNAglyco"/>
    <property type="match status" value="1"/>
</dbReference>
<dbReference type="SUPFAM" id="SSF52141">
    <property type="entry name" value="Uracil-DNA glycosylase-like"/>
    <property type="match status" value="1"/>
</dbReference>
<evidence type="ECO:0000313" key="2">
    <source>
        <dbReference type="EMBL" id="MFC3912918.1"/>
    </source>
</evidence>
<dbReference type="Pfam" id="PF03167">
    <property type="entry name" value="UDG"/>
    <property type="match status" value="1"/>
</dbReference>
<dbReference type="GO" id="GO:0033958">
    <property type="term" value="F:DNA-deoxyinosine glycosylase activity"/>
    <property type="evidence" value="ECO:0007669"/>
    <property type="project" value="UniProtKB-EC"/>
</dbReference>
<name>A0ABV8CLC6_9GAMM</name>
<evidence type="ECO:0000259" key="1">
    <source>
        <dbReference type="SMART" id="SM00986"/>
    </source>
</evidence>
<sequence>MTLQGLAPLCAPDARLLVLGSMPGTHSLAQQQYYAHPRNLFWELMYQAQRAPGARQASYTERCQCLLAQQVALWDVLHSCRRSGSLDSQIERDSEQANALAPFLDQHPHIERIVFNGNTAWQLFRRHLLSVYPEWATRYQLIVLPSTSPANASQSRLSKQQRWEQAVWLRAR</sequence>
<keyword evidence="3" id="KW-1185">Reference proteome</keyword>
<dbReference type="InterPro" id="IPR026353">
    <property type="entry name" value="Hypoxan-DNA_Glyclase"/>
</dbReference>
<dbReference type="EC" id="3.2.2.15" evidence="2"/>
<gene>
    <name evidence="2" type="ORF">ACFOSS_05500</name>
</gene>
<dbReference type="SMART" id="SM00986">
    <property type="entry name" value="UDG"/>
    <property type="match status" value="1"/>
</dbReference>